<dbReference type="EMBL" id="NWSL01000015">
    <property type="protein sequence ID" value="PDS49672.1"/>
    <property type="molecule type" value="Genomic_DNA"/>
</dbReference>
<dbReference type="Proteomes" id="UP000219972">
    <property type="component" value="Unassembled WGS sequence"/>
</dbReference>
<comment type="caution">
    <text evidence="1">The sequence shown here is derived from an EMBL/GenBank/DDBJ whole genome shotgun (WGS) entry which is preliminary data.</text>
</comment>
<organism evidence="1 2">
    <name type="scientific">Rhizobium anhuiense</name>
    <dbReference type="NCBI Taxonomy" id="1184720"/>
    <lineage>
        <taxon>Bacteria</taxon>
        <taxon>Pseudomonadati</taxon>
        <taxon>Pseudomonadota</taxon>
        <taxon>Alphaproteobacteria</taxon>
        <taxon>Hyphomicrobiales</taxon>
        <taxon>Rhizobiaceae</taxon>
        <taxon>Rhizobium/Agrobacterium group</taxon>
        <taxon>Rhizobium</taxon>
    </lineage>
</organism>
<accession>A0ABX4J4D1</accession>
<keyword evidence="2" id="KW-1185">Reference proteome</keyword>
<name>A0ABX4J4D1_9HYPH</name>
<evidence type="ECO:0000313" key="2">
    <source>
        <dbReference type="Proteomes" id="UP000219972"/>
    </source>
</evidence>
<sequence length="65" mass="7294">MTCVTISKLGRIFSVKLEASGFFAIVFRDSSARVLTIEKRRKGRQEALRTSEQIEVAVLADRHGN</sequence>
<gene>
    <name evidence="1" type="ORF">CO662_23105</name>
</gene>
<protein>
    <submittedName>
        <fullName evidence="1">Uncharacterized protein</fullName>
    </submittedName>
</protein>
<reference evidence="1 2" key="1">
    <citation type="submission" date="2017-09" db="EMBL/GenBank/DDBJ databases">
        <title>Comparative genomics of rhizobia isolated from Phaseolus vulgaris in China.</title>
        <authorList>
            <person name="Tong W."/>
        </authorList>
    </citation>
    <scope>NUCLEOTIDE SEQUENCE [LARGE SCALE GENOMIC DNA]</scope>
    <source>
        <strain evidence="1 2">Y27</strain>
    </source>
</reference>
<proteinExistence type="predicted"/>
<evidence type="ECO:0000313" key="1">
    <source>
        <dbReference type="EMBL" id="PDS49672.1"/>
    </source>
</evidence>